<evidence type="ECO:0000313" key="4">
    <source>
        <dbReference type="Proteomes" id="UP001235664"/>
    </source>
</evidence>
<feature type="transmembrane region" description="Helical" evidence="2">
    <location>
        <begin position="415"/>
        <end position="432"/>
    </location>
</feature>
<feature type="region of interest" description="Disordered" evidence="1">
    <location>
        <begin position="87"/>
        <end position="134"/>
    </location>
</feature>
<feature type="transmembrane region" description="Helical" evidence="2">
    <location>
        <begin position="972"/>
        <end position="992"/>
    </location>
</feature>
<dbReference type="PIRSF" id="PIRSF035905">
    <property type="entry name" value="UCP035905_mp"/>
    <property type="match status" value="1"/>
</dbReference>
<sequence>MEWLVIIALCGAAAFLWQRLARAERALAMLAQQQELTDAALARLTGDGASDRSGGAPPPAEHAAAESAARATRNPWVSVPSVTLARSAEDAAARTEPGPVSEPAPLSQPAPLSEPAPDDLHTRDEPDAPPPRWREKFDFEDIFGRRLPIWGGGVALAVAGVFAVRYSIEAGLLTPSVRVGLAFAFGLLLLAGAELAYRFERRVADPRVRQALAGAGLATLYAGFYLAGSQYGLMGQTLAFVGLALVTAGAIALSFRFGLPSAVLGLVGGFAAPALVGGEEANLPLLALYLGLVTAGLTLSGRSQQRPWMGATALVGGLGWGALLLLAGDPDFVDILALGLYFIVLGAVLPALADTGAEAERFARPMWLAAAGLASLQLAVLVAQGGFAPLAWAFYLLLGGTLAGFGWRRTELREANGVAAAVGVLLLAQWPAPEPLAFAAFGAGLALVFAGVPLALALRGAARRFDLWQIAGVAPALALVAYGQFGQFDADPFEPWLALACVALAAFPLVAAWRTTRAEGAVDFAWLLGSGLALVYGALLLSTPGWGAPLLALPVLALPAWLLRKEYDAALATLLWAGAAAGLLVLVGTPHFLSEALKLADGGEPAPPLRGLLRWAAAALPFVALALLERRDAWRRGAEALAALLVYGALAQVLPAEALAWCAATLAVALAWRAPARVMARLTLLAIALLWALDPLGEWLGAGALALVGEPFMLGDTPGWREALAYLLPPAAALAGLAALRLRAPVLPGTSWRGQGLAAGLLLVVIHTLYKQVFAIDSLARFIEFGMAERTVWQIALLGAAGLAAGLAAAGVPRLGASLGLARGFALAALAHFAVFTLLWHNPLFARQAVGALPLANWLTAGFGAGIAAAWLARRWSGERLRPWFDAAIMALASVGAVALLRQAYAGALPAAVPLGETEDLLRSLAGIVLALGFLLLGSRLEQRSWRIGSLVLMLAAVVKVFAIDAAELGGLLRIASFAALGASLIALGWFYTRQLSARPAPASGQFPSR</sequence>
<evidence type="ECO:0000256" key="1">
    <source>
        <dbReference type="SAM" id="MobiDB-lite"/>
    </source>
</evidence>
<feature type="compositionally biased region" description="Pro residues" evidence="1">
    <location>
        <begin position="100"/>
        <end position="114"/>
    </location>
</feature>
<evidence type="ECO:0000313" key="3">
    <source>
        <dbReference type="EMBL" id="MDP4538434.1"/>
    </source>
</evidence>
<feature type="transmembrane region" description="Helical" evidence="2">
    <location>
        <begin position="946"/>
        <end position="966"/>
    </location>
</feature>
<feature type="transmembrane region" description="Helical" evidence="2">
    <location>
        <begin position="438"/>
        <end position="458"/>
    </location>
</feature>
<feature type="transmembrane region" description="Helical" evidence="2">
    <location>
        <begin position="824"/>
        <end position="843"/>
    </location>
</feature>
<dbReference type="PANTHER" id="PTHR38434:SF1">
    <property type="entry name" value="BLL2549 PROTEIN"/>
    <property type="match status" value="1"/>
</dbReference>
<dbReference type="InterPro" id="IPR019286">
    <property type="entry name" value="DUF2339_TM"/>
</dbReference>
<feature type="transmembrane region" description="Helical" evidence="2">
    <location>
        <begin position="390"/>
        <end position="408"/>
    </location>
</feature>
<feature type="region of interest" description="Disordered" evidence="1">
    <location>
        <begin position="45"/>
        <end position="72"/>
    </location>
</feature>
<dbReference type="PANTHER" id="PTHR38434">
    <property type="entry name" value="BLL2549 PROTEIN"/>
    <property type="match status" value="1"/>
</dbReference>
<protein>
    <submittedName>
        <fullName evidence="3">DUF2339 domain-containing protein</fullName>
    </submittedName>
</protein>
<gene>
    <name evidence="3" type="ORF">Q9K01_02175</name>
</gene>
<feature type="compositionally biased region" description="Basic and acidic residues" evidence="1">
    <location>
        <begin position="118"/>
        <end position="134"/>
    </location>
</feature>
<dbReference type="Proteomes" id="UP001235664">
    <property type="component" value="Unassembled WGS sequence"/>
</dbReference>
<feature type="transmembrane region" description="Helical" evidence="2">
    <location>
        <begin position="332"/>
        <end position="353"/>
    </location>
</feature>
<dbReference type="InterPro" id="IPR014600">
    <property type="entry name" value="UCP035905_mem"/>
</dbReference>
<feature type="transmembrane region" description="Helical" evidence="2">
    <location>
        <begin position="612"/>
        <end position="628"/>
    </location>
</feature>
<feature type="transmembrane region" description="Helical" evidence="2">
    <location>
        <begin position="308"/>
        <end position="326"/>
    </location>
</feature>
<feature type="compositionally biased region" description="Low complexity" evidence="1">
    <location>
        <begin position="61"/>
        <end position="71"/>
    </location>
</feature>
<keyword evidence="2" id="KW-0472">Membrane</keyword>
<reference evidence="3 4" key="1">
    <citation type="submission" date="2023-08" db="EMBL/GenBank/DDBJ databases">
        <title>genomic of DY56.</title>
        <authorList>
            <person name="Wang Y."/>
        </authorList>
    </citation>
    <scope>NUCLEOTIDE SEQUENCE [LARGE SCALE GENOMIC DNA]</scope>
    <source>
        <strain evidence="3 4">DY56-A-20</strain>
    </source>
</reference>
<proteinExistence type="predicted"/>
<organism evidence="3 4">
    <name type="scientific">Qipengyuania benthica</name>
    <dbReference type="NCBI Taxonomy" id="3067651"/>
    <lineage>
        <taxon>Bacteria</taxon>
        <taxon>Pseudomonadati</taxon>
        <taxon>Pseudomonadota</taxon>
        <taxon>Alphaproteobacteria</taxon>
        <taxon>Sphingomonadales</taxon>
        <taxon>Erythrobacteraceae</taxon>
        <taxon>Qipengyuania</taxon>
    </lineage>
</organism>
<feature type="transmembrane region" description="Helical" evidence="2">
    <location>
        <begin position="793"/>
        <end position="812"/>
    </location>
</feature>
<feature type="transmembrane region" description="Helical" evidence="2">
    <location>
        <begin position="365"/>
        <end position="384"/>
    </location>
</feature>
<feature type="transmembrane region" description="Helical" evidence="2">
    <location>
        <begin position="921"/>
        <end position="939"/>
    </location>
</feature>
<feature type="transmembrane region" description="Helical" evidence="2">
    <location>
        <begin position="520"/>
        <end position="539"/>
    </location>
</feature>
<feature type="transmembrane region" description="Helical" evidence="2">
    <location>
        <begin position="180"/>
        <end position="199"/>
    </location>
</feature>
<dbReference type="EMBL" id="JAVAIL010000001">
    <property type="protein sequence ID" value="MDP4538434.1"/>
    <property type="molecule type" value="Genomic_DNA"/>
</dbReference>
<feature type="transmembrane region" description="Helical" evidence="2">
    <location>
        <begin position="884"/>
        <end position="901"/>
    </location>
</feature>
<evidence type="ECO:0000256" key="2">
    <source>
        <dbReference type="SAM" id="Phobius"/>
    </source>
</evidence>
<feature type="transmembrane region" description="Helical" evidence="2">
    <location>
        <begin position="147"/>
        <end position="168"/>
    </location>
</feature>
<feature type="transmembrane region" description="Helical" evidence="2">
    <location>
        <begin position="495"/>
        <end position="513"/>
    </location>
</feature>
<feature type="transmembrane region" description="Helical" evidence="2">
    <location>
        <begin position="240"/>
        <end position="263"/>
    </location>
</feature>
<comment type="caution">
    <text evidence="3">The sequence shown here is derived from an EMBL/GenBank/DDBJ whole genome shotgun (WGS) entry which is preliminary data.</text>
</comment>
<feature type="transmembrane region" description="Helical" evidence="2">
    <location>
        <begin position="855"/>
        <end position="872"/>
    </location>
</feature>
<dbReference type="Pfam" id="PF10101">
    <property type="entry name" value="DUF2339"/>
    <property type="match status" value="1"/>
</dbReference>
<feature type="transmembrane region" description="Helical" evidence="2">
    <location>
        <begin position="723"/>
        <end position="742"/>
    </location>
</feature>
<accession>A0ABT9H5U9</accession>
<feature type="transmembrane region" description="Helical" evidence="2">
    <location>
        <begin position="465"/>
        <end position="483"/>
    </location>
</feature>
<keyword evidence="2" id="KW-0812">Transmembrane</keyword>
<name>A0ABT9H5U9_9SPHN</name>
<feature type="transmembrane region" description="Helical" evidence="2">
    <location>
        <begin position="211"/>
        <end position="228"/>
    </location>
</feature>
<feature type="transmembrane region" description="Helical" evidence="2">
    <location>
        <begin position="545"/>
        <end position="563"/>
    </location>
</feature>
<feature type="transmembrane region" description="Helical" evidence="2">
    <location>
        <begin position="283"/>
        <end position="301"/>
    </location>
</feature>
<feature type="transmembrane region" description="Helical" evidence="2">
    <location>
        <begin position="754"/>
        <end position="773"/>
    </location>
</feature>
<dbReference type="RefSeq" id="WP_305928569.1">
    <property type="nucleotide sequence ID" value="NZ_JAVAIL010000001.1"/>
</dbReference>
<feature type="transmembrane region" description="Helical" evidence="2">
    <location>
        <begin position="570"/>
        <end position="592"/>
    </location>
</feature>
<keyword evidence="4" id="KW-1185">Reference proteome</keyword>
<keyword evidence="2" id="KW-1133">Transmembrane helix</keyword>